<dbReference type="EMBL" id="FMAG01000001">
    <property type="protein sequence ID" value="SCB14560.1"/>
    <property type="molecule type" value="Genomic_DNA"/>
</dbReference>
<dbReference type="Proteomes" id="UP000199101">
    <property type="component" value="Unassembled WGS sequence"/>
</dbReference>
<evidence type="ECO:0000313" key="3">
    <source>
        <dbReference type="Proteomes" id="UP000199101"/>
    </source>
</evidence>
<dbReference type="GO" id="GO:0016740">
    <property type="term" value="F:transferase activity"/>
    <property type="evidence" value="ECO:0007669"/>
    <property type="project" value="UniProtKB-KW"/>
</dbReference>
<name>A0A1C3UGF9_9HYPH</name>
<sequence>MKLTNPEGAFLNILNKIRPWSPQQRALIVPFPAAQDLPERKSQATTADGPIVAFFTEGSFYEQEKERMAHSAERIGLKVYATAVPSAGSWVLNAGLKPGFLLQERARLRGPMLYVDVDAVFHRNPWPELRKLECDIAVYYEADERLISATILVNDTPGAAQLIERWREGCLAKPDVWDQVVLEEIIAEDAASAKPQFKVAKLPASFCWIFDRVENGSVGEVFIEQLQASREATKRKRWFGRIGKRLKRRRDRVEEIERVLNGDNWGALRTSLQQDQT</sequence>
<evidence type="ECO:0000313" key="2">
    <source>
        <dbReference type="EMBL" id="SCB14560.1"/>
    </source>
</evidence>
<dbReference type="Pfam" id="PF03407">
    <property type="entry name" value="Nucleotid_trans"/>
    <property type="match status" value="1"/>
</dbReference>
<evidence type="ECO:0000259" key="1">
    <source>
        <dbReference type="Pfam" id="PF03407"/>
    </source>
</evidence>
<protein>
    <submittedName>
        <fullName evidence="2">Nucleotide-diphospho-sugar transferase</fullName>
    </submittedName>
</protein>
<proteinExistence type="predicted"/>
<accession>A0A1C3UGF9</accession>
<reference evidence="3" key="1">
    <citation type="submission" date="2016-08" db="EMBL/GenBank/DDBJ databases">
        <authorList>
            <person name="Varghese N."/>
            <person name="Submissions Spin"/>
        </authorList>
    </citation>
    <scope>NUCLEOTIDE SEQUENCE [LARGE SCALE GENOMIC DNA]</scope>
    <source>
        <strain evidence="3">HAMBI 2975</strain>
    </source>
</reference>
<gene>
    <name evidence="2" type="ORF">GA0061103_2160</name>
</gene>
<organism evidence="2 3">
    <name type="scientific">Rhizobium multihospitium</name>
    <dbReference type="NCBI Taxonomy" id="410764"/>
    <lineage>
        <taxon>Bacteria</taxon>
        <taxon>Pseudomonadati</taxon>
        <taxon>Pseudomonadota</taxon>
        <taxon>Alphaproteobacteria</taxon>
        <taxon>Hyphomicrobiales</taxon>
        <taxon>Rhizobiaceae</taxon>
        <taxon>Rhizobium/Agrobacterium group</taxon>
        <taxon>Rhizobium</taxon>
    </lineage>
</organism>
<dbReference type="OrthoDB" id="7840170at2"/>
<dbReference type="AlphaFoldDB" id="A0A1C3UGF9"/>
<dbReference type="InterPro" id="IPR005069">
    <property type="entry name" value="Nucl-diP-sugar_transferase"/>
</dbReference>
<feature type="domain" description="Nucleotide-diphospho-sugar transferase" evidence="1">
    <location>
        <begin position="106"/>
        <end position="207"/>
    </location>
</feature>
<keyword evidence="2" id="KW-0808">Transferase</keyword>
<keyword evidence="3" id="KW-1185">Reference proteome</keyword>